<comment type="caution">
    <text evidence="1">The sequence shown here is derived from an EMBL/GenBank/DDBJ whole genome shotgun (WGS) entry which is preliminary data.</text>
</comment>
<proteinExistence type="predicted"/>
<reference evidence="1" key="1">
    <citation type="submission" date="2022-07" db="EMBL/GenBank/DDBJ databases">
        <title>Genome Sequence of Lecanicillium saksenae.</title>
        <authorList>
            <person name="Buettner E."/>
        </authorList>
    </citation>
    <scope>NUCLEOTIDE SEQUENCE</scope>
    <source>
        <strain evidence="1">VT-O1</strain>
    </source>
</reference>
<gene>
    <name evidence="1" type="ORF">NLG97_g5056</name>
</gene>
<sequence length="138" mass="15856">MLKVIRFLCKKATILYVDVPKQTNGAEKNISLSWGILFSIMECMPELQKLGMDGGAGYLEGDPAQLQLQRQSWELLDLSCLRVLRIKCDTMPFFDQLFYGPARNSLKLKQLQVWCNMDSPAITATIYPLLSYDYHFRP</sequence>
<protein>
    <submittedName>
        <fullName evidence="1">Uncharacterized protein</fullName>
    </submittedName>
</protein>
<evidence type="ECO:0000313" key="2">
    <source>
        <dbReference type="Proteomes" id="UP001148737"/>
    </source>
</evidence>
<keyword evidence="2" id="KW-1185">Reference proteome</keyword>
<accession>A0ACC1QVZ8</accession>
<organism evidence="1 2">
    <name type="scientific">Lecanicillium saksenae</name>
    <dbReference type="NCBI Taxonomy" id="468837"/>
    <lineage>
        <taxon>Eukaryota</taxon>
        <taxon>Fungi</taxon>
        <taxon>Dikarya</taxon>
        <taxon>Ascomycota</taxon>
        <taxon>Pezizomycotina</taxon>
        <taxon>Sordariomycetes</taxon>
        <taxon>Hypocreomycetidae</taxon>
        <taxon>Hypocreales</taxon>
        <taxon>Cordycipitaceae</taxon>
        <taxon>Lecanicillium</taxon>
    </lineage>
</organism>
<name>A0ACC1QVZ8_9HYPO</name>
<dbReference type="EMBL" id="JANAKD010000544">
    <property type="protein sequence ID" value="KAJ3492924.1"/>
    <property type="molecule type" value="Genomic_DNA"/>
</dbReference>
<evidence type="ECO:0000313" key="1">
    <source>
        <dbReference type="EMBL" id="KAJ3492924.1"/>
    </source>
</evidence>
<dbReference type="Proteomes" id="UP001148737">
    <property type="component" value="Unassembled WGS sequence"/>
</dbReference>